<keyword evidence="18" id="KW-1185">Reference proteome</keyword>
<dbReference type="GO" id="GO:0005737">
    <property type="term" value="C:cytoplasm"/>
    <property type="evidence" value="ECO:0007669"/>
    <property type="project" value="UniProtKB-ARBA"/>
</dbReference>
<dbReference type="Pfam" id="PF13492">
    <property type="entry name" value="GAF_3"/>
    <property type="match status" value="1"/>
</dbReference>
<dbReference type="EMBL" id="BOPV01000001">
    <property type="protein sequence ID" value="GIL38572.1"/>
    <property type="molecule type" value="Genomic_DNA"/>
</dbReference>
<keyword evidence="7" id="KW-0547">Nucleotide-binding</keyword>
<evidence type="ECO:0000256" key="13">
    <source>
        <dbReference type="ARBA" id="ARBA00057300"/>
    </source>
</evidence>
<proteinExistence type="predicted"/>
<evidence type="ECO:0000256" key="7">
    <source>
        <dbReference type="ARBA" id="ARBA00022741"/>
    </source>
</evidence>
<dbReference type="Gene3D" id="1.20.120.620">
    <property type="entry name" value="Backbone structure of the membrane domain of e. Coli histidine kinase receptor kdpd"/>
    <property type="match status" value="1"/>
</dbReference>
<dbReference type="EC" id="2.7.13.3" evidence="3"/>
<evidence type="ECO:0000256" key="10">
    <source>
        <dbReference type="ARBA" id="ARBA00022989"/>
    </source>
</evidence>
<keyword evidence="5" id="KW-0808">Transferase</keyword>
<comment type="subcellular location">
    <subcellularLocation>
        <location evidence="2">Membrane</location>
        <topology evidence="2">Multi-pass membrane protein</topology>
    </subcellularLocation>
</comment>
<dbReference type="InterPro" id="IPR003018">
    <property type="entry name" value="GAF"/>
</dbReference>
<sequence length="911" mass="100470">MTNATEPGREGDAADGVMPAPTRGRLKIFLGAAPGVGKTYSMLEDAQRRARDGIDVVVALVETHGRQETDALLRGLEILPRRTLLNRDRPSQELDVDAVLARRPKLALIDDIAHANAPGSRHTKRYKDIQDILDAGVDVYTTLNVQHLESLNDVIARIARIRVRETLPDQVLEKADEIELIDLPPEDLIERLRQGKVFVPEQAARAISHFFSRGNLTALRELAMRAAAERVDAEMLSYMRAHGVSGPWPTRDRVMVCVHEGTSGQKLVRATQRMADRLRAAWIAVHVQTPREEGLKEDAKDRIQETMRLAERLGAEVVSLPGAQDVANEILAYARQRNVSRIVVGRPRTRGLRQLLKKSVTHTLVDQAKSFEVMVVGNEEDSAADAAPMAIPGLEEFKASSWKDFGLATLSIVVAALFAAVAELFVPLQTLAVIFVLPVLLTAVRVGLWWSMYVSLLGFEVYNFFFTEPRFTIAIENREDLFILTLYLAIAFLTGNVASRVRDQARASRQAARRTARLYEFSQRVAGAAGRDDVLWAVVHHVASTLQCRSLVLLARPKSNKLTIEAGYPPEDELTENAAAAADWSWKHGKPSGWSTDTLQSSEWLFVPLRTASGIVGLVGVAFDDGTAELNPEQRRLLDAVADQAAVAVERTNLAASMQDARVLTETEQLRSALLSSISHDLRTPLVSIIGSATSLVNFGEKIPLESRHELLRTILEEAERLNRFVQNLLDMTRLGYGALQPKRDWVDLRDIVARALERLKRALEGFEVAIDIATDLPLIYADPVLMEQVLLNLLENAAKYSGGTNRIYLRAFVRDSKIVVRVTDEGPGIPDGERELVFDMFYRVKAGDTRIAGTGLGLAICRGLMQAHGGTIAALPGEHGRGTTIELTLPRKEVPGTKPTDDKSASRSAA</sequence>
<keyword evidence="11" id="KW-0902">Two-component regulatory system</keyword>
<dbReference type="InterPro" id="IPR052023">
    <property type="entry name" value="Histidine_kinase_KdpD"/>
</dbReference>
<dbReference type="GO" id="GO:0042802">
    <property type="term" value="F:identical protein binding"/>
    <property type="evidence" value="ECO:0007669"/>
    <property type="project" value="UniProtKB-ARBA"/>
</dbReference>
<dbReference type="PANTHER" id="PTHR45569:SF1">
    <property type="entry name" value="SENSOR PROTEIN KDPD"/>
    <property type="match status" value="1"/>
</dbReference>
<dbReference type="CDD" id="cd00082">
    <property type="entry name" value="HisKA"/>
    <property type="match status" value="1"/>
</dbReference>
<dbReference type="PRINTS" id="PR00344">
    <property type="entry name" value="BCTRLSENSOR"/>
</dbReference>
<dbReference type="InterPro" id="IPR014729">
    <property type="entry name" value="Rossmann-like_a/b/a_fold"/>
</dbReference>
<evidence type="ECO:0000313" key="17">
    <source>
        <dbReference type="EMBL" id="GIL38572.1"/>
    </source>
</evidence>
<dbReference type="InterPro" id="IPR036097">
    <property type="entry name" value="HisK_dim/P_sf"/>
</dbReference>
<dbReference type="SUPFAM" id="SSF47384">
    <property type="entry name" value="Homodimeric domain of signal transducing histidine kinase"/>
    <property type="match status" value="1"/>
</dbReference>
<evidence type="ECO:0000256" key="14">
    <source>
        <dbReference type="SAM" id="MobiDB-lite"/>
    </source>
</evidence>
<comment type="function">
    <text evidence="13">Member of the two-component regulatory system KdpD/KdpE involved in the regulation of the kdp operon. KdpD may function as a membrane-associated protein kinase that phosphorylates KdpE in response to environmental signals.</text>
</comment>
<evidence type="ECO:0000313" key="18">
    <source>
        <dbReference type="Proteomes" id="UP000681075"/>
    </source>
</evidence>
<gene>
    <name evidence="17" type="ORF">TMPK1_08090</name>
</gene>
<dbReference type="Pfam" id="PF13493">
    <property type="entry name" value="DUF4118"/>
    <property type="match status" value="1"/>
</dbReference>
<dbReference type="GO" id="GO:0000155">
    <property type="term" value="F:phosphorelay sensor kinase activity"/>
    <property type="evidence" value="ECO:0007669"/>
    <property type="project" value="InterPro"/>
</dbReference>
<dbReference type="SUPFAM" id="SSF55874">
    <property type="entry name" value="ATPase domain of HSP90 chaperone/DNA topoisomerase II/histidine kinase"/>
    <property type="match status" value="1"/>
</dbReference>
<dbReference type="Gene3D" id="3.30.565.10">
    <property type="entry name" value="Histidine kinase-like ATPase, C-terminal domain"/>
    <property type="match status" value="1"/>
</dbReference>
<feature type="region of interest" description="Disordered" evidence="14">
    <location>
        <begin position="890"/>
        <end position="911"/>
    </location>
</feature>
<dbReference type="GO" id="GO:0005524">
    <property type="term" value="F:ATP binding"/>
    <property type="evidence" value="ECO:0007669"/>
    <property type="project" value="UniProtKB-KW"/>
</dbReference>
<evidence type="ECO:0000256" key="4">
    <source>
        <dbReference type="ARBA" id="ARBA00022553"/>
    </source>
</evidence>
<dbReference type="InterPro" id="IPR029016">
    <property type="entry name" value="GAF-like_dom_sf"/>
</dbReference>
<dbReference type="InterPro" id="IPR003852">
    <property type="entry name" value="Sig_transdc_His_kinase_KdpD_N"/>
</dbReference>
<dbReference type="FunFam" id="3.30.565.10:FF:000042">
    <property type="entry name" value="Two-component sensor histidine kinase KdpD"/>
    <property type="match status" value="1"/>
</dbReference>
<dbReference type="Pfam" id="PF00582">
    <property type="entry name" value="Usp"/>
    <property type="match status" value="1"/>
</dbReference>
<dbReference type="Gene3D" id="3.40.50.300">
    <property type="entry name" value="P-loop containing nucleotide triphosphate hydrolases"/>
    <property type="match status" value="1"/>
</dbReference>
<keyword evidence="8 17" id="KW-0418">Kinase</keyword>
<keyword evidence="12 15" id="KW-0472">Membrane</keyword>
<evidence type="ECO:0000256" key="8">
    <source>
        <dbReference type="ARBA" id="ARBA00022777"/>
    </source>
</evidence>
<dbReference type="FunFam" id="3.40.50.300:FF:000483">
    <property type="entry name" value="Sensor histidine kinase KdpD"/>
    <property type="match status" value="1"/>
</dbReference>
<evidence type="ECO:0000256" key="1">
    <source>
        <dbReference type="ARBA" id="ARBA00000085"/>
    </source>
</evidence>
<dbReference type="Proteomes" id="UP000681075">
    <property type="component" value="Unassembled WGS sequence"/>
</dbReference>
<dbReference type="InterPro" id="IPR006016">
    <property type="entry name" value="UspA"/>
</dbReference>
<evidence type="ECO:0000256" key="11">
    <source>
        <dbReference type="ARBA" id="ARBA00023012"/>
    </source>
</evidence>
<evidence type="ECO:0000256" key="9">
    <source>
        <dbReference type="ARBA" id="ARBA00022840"/>
    </source>
</evidence>
<protein>
    <recommendedName>
        <fullName evidence="3">histidine kinase</fullName>
        <ecNumber evidence="3">2.7.13.3</ecNumber>
    </recommendedName>
</protein>
<dbReference type="InterPro" id="IPR003594">
    <property type="entry name" value="HATPase_dom"/>
</dbReference>
<dbReference type="InterPro" id="IPR005467">
    <property type="entry name" value="His_kinase_dom"/>
</dbReference>
<name>A0A8S8X934_9PROT</name>
<dbReference type="RefSeq" id="WP_420241609.1">
    <property type="nucleotide sequence ID" value="NZ_BOPV01000001.1"/>
</dbReference>
<evidence type="ECO:0000256" key="3">
    <source>
        <dbReference type="ARBA" id="ARBA00012438"/>
    </source>
</evidence>
<evidence type="ECO:0000259" key="16">
    <source>
        <dbReference type="PROSITE" id="PS50109"/>
    </source>
</evidence>
<dbReference type="Gene3D" id="3.30.450.40">
    <property type="match status" value="1"/>
</dbReference>
<dbReference type="CDD" id="cd00075">
    <property type="entry name" value="HATPase"/>
    <property type="match status" value="1"/>
</dbReference>
<dbReference type="PANTHER" id="PTHR45569">
    <property type="entry name" value="SENSOR PROTEIN KDPD"/>
    <property type="match status" value="1"/>
</dbReference>
<evidence type="ECO:0000256" key="5">
    <source>
        <dbReference type="ARBA" id="ARBA00022679"/>
    </source>
</evidence>
<feature type="transmembrane region" description="Helical" evidence="15">
    <location>
        <begin position="405"/>
        <end position="426"/>
    </location>
</feature>
<evidence type="ECO:0000256" key="2">
    <source>
        <dbReference type="ARBA" id="ARBA00004141"/>
    </source>
</evidence>
<feature type="transmembrane region" description="Helical" evidence="15">
    <location>
        <begin position="433"/>
        <end position="452"/>
    </location>
</feature>
<organism evidence="17 18">
    <name type="scientific">Roseiterribacter gracilis</name>
    <dbReference type="NCBI Taxonomy" id="2812848"/>
    <lineage>
        <taxon>Bacteria</taxon>
        <taxon>Pseudomonadati</taxon>
        <taxon>Pseudomonadota</taxon>
        <taxon>Alphaproteobacteria</taxon>
        <taxon>Rhodospirillales</taxon>
        <taxon>Roseiterribacteraceae</taxon>
        <taxon>Roseiterribacter</taxon>
    </lineage>
</organism>
<evidence type="ECO:0000256" key="12">
    <source>
        <dbReference type="ARBA" id="ARBA00023136"/>
    </source>
</evidence>
<dbReference type="InterPro" id="IPR038318">
    <property type="entry name" value="KdpD_sf"/>
</dbReference>
<feature type="domain" description="Histidine kinase" evidence="16">
    <location>
        <begin position="677"/>
        <end position="894"/>
    </location>
</feature>
<dbReference type="CDD" id="cd01987">
    <property type="entry name" value="USP_KdpD-like"/>
    <property type="match status" value="1"/>
</dbReference>
<dbReference type="GO" id="GO:0005886">
    <property type="term" value="C:plasma membrane"/>
    <property type="evidence" value="ECO:0007669"/>
    <property type="project" value="TreeGrafter"/>
</dbReference>
<keyword evidence="6 15" id="KW-0812">Transmembrane</keyword>
<accession>A0A8S8X934</accession>
<comment type="catalytic activity">
    <reaction evidence="1">
        <text>ATP + protein L-histidine = ADP + protein N-phospho-L-histidine.</text>
        <dbReference type="EC" id="2.7.13.3"/>
    </reaction>
</comment>
<evidence type="ECO:0000256" key="6">
    <source>
        <dbReference type="ARBA" id="ARBA00022692"/>
    </source>
</evidence>
<dbReference type="InterPro" id="IPR036890">
    <property type="entry name" value="HATPase_C_sf"/>
</dbReference>
<dbReference type="SUPFAM" id="SSF55781">
    <property type="entry name" value="GAF domain-like"/>
    <property type="match status" value="1"/>
</dbReference>
<dbReference type="Gene3D" id="3.40.50.620">
    <property type="entry name" value="HUPs"/>
    <property type="match status" value="1"/>
</dbReference>
<reference evidence="17" key="1">
    <citation type="submission" date="2021-02" db="EMBL/GenBank/DDBJ databases">
        <title>Genome sequence of Rhodospirillales sp. strain TMPK1 isolated from soil.</title>
        <authorList>
            <person name="Nakai R."/>
            <person name="Kusada H."/>
            <person name="Tamaki H."/>
        </authorList>
    </citation>
    <scope>NUCLEOTIDE SEQUENCE</scope>
    <source>
        <strain evidence="17">TMPK1</strain>
    </source>
</reference>
<dbReference type="AlphaFoldDB" id="A0A8S8X934"/>
<keyword evidence="9" id="KW-0067">ATP-binding</keyword>
<keyword evidence="10 15" id="KW-1133">Transmembrane helix</keyword>
<dbReference type="Gene3D" id="1.10.287.130">
    <property type="match status" value="1"/>
</dbReference>
<dbReference type="Pfam" id="PF02702">
    <property type="entry name" value="KdpD"/>
    <property type="match status" value="1"/>
</dbReference>
<dbReference type="InterPro" id="IPR004358">
    <property type="entry name" value="Sig_transdc_His_kin-like_C"/>
</dbReference>
<dbReference type="SUPFAM" id="SSF52402">
    <property type="entry name" value="Adenine nucleotide alpha hydrolases-like"/>
    <property type="match status" value="1"/>
</dbReference>
<keyword evidence="4" id="KW-0597">Phosphoprotein</keyword>
<dbReference type="Pfam" id="PF00512">
    <property type="entry name" value="HisKA"/>
    <property type="match status" value="1"/>
</dbReference>
<dbReference type="InterPro" id="IPR027417">
    <property type="entry name" value="P-loop_NTPase"/>
</dbReference>
<evidence type="ECO:0000256" key="15">
    <source>
        <dbReference type="SAM" id="Phobius"/>
    </source>
</evidence>
<dbReference type="InterPro" id="IPR003661">
    <property type="entry name" value="HisK_dim/P_dom"/>
</dbReference>
<comment type="caution">
    <text evidence="17">The sequence shown here is derived from an EMBL/GenBank/DDBJ whole genome shotgun (WGS) entry which is preliminary data.</text>
</comment>
<dbReference type="PROSITE" id="PS50109">
    <property type="entry name" value="HIS_KIN"/>
    <property type="match status" value="1"/>
</dbReference>
<dbReference type="SMART" id="SM00388">
    <property type="entry name" value="HisKA"/>
    <property type="match status" value="1"/>
</dbReference>
<dbReference type="InterPro" id="IPR025201">
    <property type="entry name" value="KdpD_TM"/>
</dbReference>
<dbReference type="Pfam" id="PF02518">
    <property type="entry name" value="HATPase_c"/>
    <property type="match status" value="1"/>
</dbReference>
<dbReference type="SMART" id="SM00387">
    <property type="entry name" value="HATPase_c"/>
    <property type="match status" value="1"/>
</dbReference>